<protein>
    <submittedName>
        <fullName evidence="1">Uncharacterized protein</fullName>
    </submittedName>
</protein>
<dbReference type="EMBL" id="JAEQMY010000016">
    <property type="protein sequence ID" value="MBL0404919.1"/>
    <property type="molecule type" value="Genomic_DNA"/>
</dbReference>
<name>A0A936ZHR6_9HYPH</name>
<accession>A0A936ZHR6</accession>
<comment type="caution">
    <text evidence="1">The sequence shown here is derived from an EMBL/GenBank/DDBJ whole genome shotgun (WGS) entry which is preliminary data.</text>
</comment>
<dbReference type="AlphaFoldDB" id="A0A936ZHR6"/>
<evidence type="ECO:0000313" key="2">
    <source>
        <dbReference type="Proteomes" id="UP000605848"/>
    </source>
</evidence>
<gene>
    <name evidence="1" type="ORF">JKG68_13150</name>
</gene>
<dbReference type="Proteomes" id="UP000605848">
    <property type="component" value="Unassembled WGS sequence"/>
</dbReference>
<organism evidence="1 2">
    <name type="scientific">Microvirga aerilata</name>
    <dbReference type="NCBI Taxonomy" id="670292"/>
    <lineage>
        <taxon>Bacteria</taxon>
        <taxon>Pseudomonadati</taxon>
        <taxon>Pseudomonadota</taxon>
        <taxon>Alphaproteobacteria</taxon>
        <taxon>Hyphomicrobiales</taxon>
        <taxon>Methylobacteriaceae</taxon>
        <taxon>Microvirga</taxon>
    </lineage>
</organism>
<sequence>MPTPQPWGPEILVSNPPDNMQTRPEFHALNNGGFVAVYASSTDSGSDIRGQIFDAEGAKVDGEFIINTTATGYHTMPAVAVLSDGRFVVTWNSSGVEGEQFSRVRARTFDEDGTADAGEFYPKVEWPWSNATSPSVTSLSNGGFAVAYAEQYGHLPRIEMTFYDADGHADPTVRDLTVNNPASALTSTPSIASLSDGSVVAVYVNQDHDGTGRSDNEVRGRIVTAAGATSAEFTIPDVTAGTQIDPTVTALSGNRFVVVWTHWNAQGASFPYSIKARIFTVDNSTLSSDIEIEVDVTDAGDVGYPVVSALSDGGFAVAYADTSSGDSDIHVVMFDSTGAASGSEAVANTGTVGTQWYPTLTTLKDGRIVVGWEDQPGTDWNDPVNIRAQILDPTG</sequence>
<dbReference type="RefSeq" id="WP_202060092.1">
    <property type="nucleotide sequence ID" value="NZ_JAEQMY010000016.1"/>
</dbReference>
<proteinExistence type="predicted"/>
<keyword evidence="2" id="KW-1185">Reference proteome</keyword>
<evidence type="ECO:0000313" key="1">
    <source>
        <dbReference type="EMBL" id="MBL0404919.1"/>
    </source>
</evidence>
<reference evidence="1" key="1">
    <citation type="submission" date="2021-01" db="EMBL/GenBank/DDBJ databases">
        <title>Microvirga sp.</title>
        <authorList>
            <person name="Kim M.K."/>
        </authorList>
    </citation>
    <scope>NUCLEOTIDE SEQUENCE</scope>
    <source>
        <strain evidence="1">5420S-16</strain>
    </source>
</reference>